<dbReference type="AlphaFoldDB" id="A0AAN8P1B1"/>
<proteinExistence type="predicted"/>
<gene>
    <name evidence="1" type="ORF">TWF506_001012</name>
</gene>
<evidence type="ECO:0000313" key="2">
    <source>
        <dbReference type="Proteomes" id="UP001307849"/>
    </source>
</evidence>
<organism evidence="1 2">
    <name type="scientific">Arthrobotrys conoides</name>
    <dbReference type="NCBI Taxonomy" id="74498"/>
    <lineage>
        <taxon>Eukaryota</taxon>
        <taxon>Fungi</taxon>
        <taxon>Dikarya</taxon>
        <taxon>Ascomycota</taxon>
        <taxon>Pezizomycotina</taxon>
        <taxon>Orbiliomycetes</taxon>
        <taxon>Orbiliales</taxon>
        <taxon>Orbiliaceae</taxon>
        <taxon>Arthrobotrys</taxon>
    </lineage>
</organism>
<name>A0AAN8P1B1_9PEZI</name>
<keyword evidence="2" id="KW-1185">Reference proteome</keyword>
<protein>
    <submittedName>
        <fullName evidence="1">Uncharacterized protein</fullName>
    </submittedName>
</protein>
<comment type="caution">
    <text evidence="1">The sequence shown here is derived from an EMBL/GenBank/DDBJ whole genome shotgun (WGS) entry which is preliminary data.</text>
</comment>
<evidence type="ECO:0000313" key="1">
    <source>
        <dbReference type="EMBL" id="KAK6520766.1"/>
    </source>
</evidence>
<sequence length="84" mass="9525">MHEEIHRLLKKDTEAEIDEGGKKSIQEVYFGGHSVGDEGASGCKMGRRRRVSRTFKAVSSFAEILRNTLEMPALMTERLEEKSK</sequence>
<dbReference type="EMBL" id="JAVHJM010000001">
    <property type="protein sequence ID" value="KAK6520766.1"/>
    <property type="molecule type" value="Genomic_DNA"/>
</dbReference>
<dbReference type="Proteomes" id="UP001307849">
    <property type="component" value="Unassembled WGS sequence"/>
</dbReference>
<accession>A0AAN8P1B1</accession>
<reference evidence="1 2" key="1">
    <citation type="submission" date="2019-10" db="EMBL/GenBank/DDBJ databases">
        <authorList>
            <person name="Palmer J.M."/>
        </authorList>
    </citation>
    <scope>NUCLEOTIDE SEQUENCE [LARGE SCALE GENOMIC DNA]</scope>
    <source>
        <strain evidence="1 2">TWF506</strain>
    </source>
</reference>